<evidence type="ECO:0000313" key="3">
    <source>
        <dbReference type="EMBL" id="KDE04177.1"/>
    </source>
</evidence>
<feature type="region of interest" description="Disordered" evidence="1">
    <location>
        <begin position="1"/>
        <end position="71"/>
    </location>
</feature>
<dbReference type="OMA" id="IPWAFAQ"/>
<dbReference type="STRING" id="683840.U5HE53"/>
<reference evidence="4" key="4">
    <citation type="submission" date="2015-06" db="UniProtKB">
        <authorList>
            <consortium name="EnsemblFungi"/>
        </authorList>
    </citation>
    <scope>IDENTIFICATION</scope>
</reference>
<dbReference type="Gene3D" id="1.25.40.90">
    <property type="match status" value="1"/>
</dbReference>
<feature type="region of interest" description="Disordered" evidence="1">
    <location>
        <begin position="435"/>
        <end position="623"/>
    </location>
</feature>
<feature type="compositionally biased region" description="Low complexity" evidence="1">
    <location>
        <begin position="351"/>
        <end position="366"/>
    </location>
</feature>
<feature type="compositionally biased region" description="Polar residues" evidence="1">
    <location>
        <begin position="47"/>
        <end position="56"/>
    </location>
</feature>
<feature type="compositionally biased region" description="Polar residues" evidence="1">
    <location>
        <begin position="520"/>
        <end position="539"/>
    </location>
</feature>
<feature type="compositionally biased region" description="Basic and acidic residues" evidence="1">
    <location>
        <begin position="540"/>
        <end position="564"/>
    </location>
</feature>
<reference evidence="3 5" key="3">
    <citation type="journal article" date="2015" name="BMC Genomics">
        <title>Sex and parasites: genomic and transcriptomic analysis of Microbotryum lychnidis-dioicae, the biotrophic and plant-castrating anther smut fungus.</title>
        <authorList>
            <person name="Perlin M.H."/>
            <person name="Amselem J."/>
            <person name="Fontanillas E."/>
            <person name="Toh S.S."/>
            <person name="Chen Z."/>
            <person name="Goldberg J."/>
            <person name="Duplessis S."/>
            <person name="Henrissat B."/>
            <person name="Young S."/>
            <person name="Zeng Q."/>
            <person name="Aguileta G."/>
            <person name="Petit E."/>
            <person name="Badouin H."/>
            <person name="Andrews J."/>
            <person name="Razeeq D."/>
            <person name="Gabaldon T."/>
            <person name="Quesneville H."/>
            <person name="Giraud T."/>
            <person name="Hood M.E."/>
            <person name="Schultz D.J."/>
            <person name="Cuomo C.A."/>
        </authorList>
    </citation>
    <scope>NUCLEOTIDE SEQUENCE [LARGE SCALE GENOMIC DNA]</scope>
    <source>
        <strain evidence="3">P1A1 Lamole</strain>
        <strain evidence="5">p1A1 Lamole</strain>
    </source>
</reference>
<gene>
    <name evidence="3" type="ORF">MVLG_05401</name>
</gene>
<dbReference type="OrthoDB" id="10255964at2759"/>
<keyword evidence="5" id="KW-1185">Reference proteome</keyword>
<name>U5HE53_USTV1</name>
<feature type="compositionally biased region" description="Low complexity" evidence="1">
    <location>
        <begin position="10"/>
        <end position="25"/>
    </location>
</feature>
<dbReference type="PANTHER" id="PTHR47789:SF2">
    <property type="entry name" value="VHS DOMAIN-CONTAINING PROTEIN"/>
    <property type="match status" value="1"/>
</dbReference>
<dbReference type="HOGENOM" id="CLU_421033_0_0_1"/>
<reference evidence="5" key="1">
    <citation type="submission" date="2010-11" db="EMBL/GenBank/DDBJ databases">
        <title>The genome sequence of Microbotryum violaceum strain p1A1 Lamole.</title>
        <authorList>
            <person name="Cuomo C."/>
            <person name="Perlin M."/>
            <person name="Young S.K."/>
            <person name="Zeng Q."/>
            <person name="Gargeya S."/>
            <person name="Alvarado L."/>
            <person name="Berlin A."/>
            <person name="Chapman S.B."/>
            <person name="Chen Z."/>
            <person name="Freedman E."/>
            <person name="Gellesch M."/>
            <person name="Goldberg J."/>
            <person name="Griggs A."/>
            <person name="Gujja S."/>
            <person name="Heilman E."/>
            <person name="Heiman D."/>
            <person name="Howarth C."/>
            <person name="Mehta T."/>
            <person name="Neiman D."/>
            <person name="Pearson M."/>
            <person name="Roberts A."/>
            <person name="Saif S."/>
            <person name="Shea T."/>
            <person name="Shenoy N."/>
            <person name="Sisk P."/>
            <person name="Stolte C."/>
            <person name="Sykes S."/>
            <person name="White J."/>
            <person name="Yandava C."/>
            <person name="Haas B."/>
            <person name="Nusbaum C."/>
            <person name="Birren B."/>
        </authorList>
    </citation>
    <scope>NUCLEOTIDE SEQUENCE [LARGE SCALE GENOMIC DNA]</scope>
    <source>
        <strain evidence="5">p1A1 Lamole</strain>
    </source>
</reference>
<dbReference type="AlphaFoldDB" id="U5HE53"/>
<dbReference type="GO" id="GO:0043130">
    <property type="term" value="F:ubiquitin binding"/>
    <property type="evidence" value="ECO:0007669"/>
    <property type="project" value="InterPro"/>
</dbReference>
<accession>U5HE53</accession>
<feature type="compositionally biased region" description="Low complexity" evidence="1">
    <location>
        <begin position="385"/>
        <end position="394"/>
    </location>
</feature>
<dbReference type="PANTHER" id="PTHR47789">
    <property type="entry name" value="LAS SEVENTEEN-BINDING PROTEIN 5"/>
    <property type="match status" value="1"/>
</dbReference>
<proteinExistence type="predicted"/>
<dbReference type="CDD" id="cd16980">
    <property type="entry name" value="VHS_Lsb5"/>
    <property type="match status" value="1"/>
</dbReference>
<dbReference type="SUPFAM" id="SSF48464">
    <property type="entry name" value="ENTH/VHS domain"/>
    <property type="match status" value="1"/>
</dbReference>
<feature type="compositionally biased region" description="Basic and acidic residues" evidence="1">
    <location>
        <begin position="465"/>
        <end position="475"/>
    </location>
</feature>
<feature type="region of interest" description="Disordered" evidence="1">
    <location>
        <begin position="351"/>
        <end position="402"/>
    </location>
</feature>
<feature type="domain" description="VHS" evidence="2">
    <location>
        <begin position="116"/>
        <end position="236"/>
    </location>
</feature>
<sequence length="651" mass="72163">MMKRLFNKKSSATTTATATAPETFSTPPPQQPPPPPPSTFDQRARDAQNQTSQQGHNAPYPAQGRGGQGDFVHVPIAPQAYAIQMVPQLVPVVMQPPRVRDVMNAIGWSCATPQFDFTYVLALADHIGLSTAASKDAAKALRKELKHAVPLAQERAVRLTGILAHNADLRFRKEVASKKFLAELENLATSRSTEPPVKQMVLRVLSPLAYEYALDADLKPITALYNKIRPDGTPLNGEPLDPEDDLFTPTADPRMQSSRRNHQSRREEPHRMPSVGDQMKDLRSQSEQARGYARMLNEAVAFAKEDEDLTSSEIVQEFHAQCFGAQDYLTQNLQWATVQAEQSRIAADQALAEAPPAEEPSTTTNETRNEHRFSSNNPFAPIVSSPPRSQSTPRRTAEETDEEKTFAMLLAAHTEVIEALKLYDDHQHRLSEHYQVQEAEARSRVETRFDRANAGTPDRNGNYHLEVDERDHTRGDGASGSGSGSGSGDEMSSSAVGEFQQDESSKRESRNPYAAYLSSPPRNNNAGYQIPDSATTTNSKTHDSTADEEHTERSYGQVDLHDLDPFASETTQGSSTTTRPRVDTRASVDSTDDVPLVPSKKALGKLRSVSGMDDSPTDYTEQQKRLEEQLRSKYSLQYEEEKAFMRSREGV</sequence>
<evidence type="ECO:0000259" key="2">
    <source>
        <dbReference type="PROSITE" id="PS50179"/>
    </source>
</evidence>
<protein>
    <recommendedName>
        <fullName evidence="2">VHS domain-containing protein</fullName>
    </recommendedName>
</protein>
<feature type="region of interest" description="Disordered" evidence="1">
    <location>
        <begin position="231"/>
        <end position="281"/>
    </location>
</feature>
<organism evidence="3">
    <name type="scientific">Microbotryum lychnidis-dioicae (strain p1A1 Lamole / MvSl-1064)</name>
    <name type="common">Anther smut fungus</name>
    <dbReference type="NCBI Taxonomy" id="683840"/>
    <lineage>
        <taxon>Eukaryota</taxon>
        <taxon>Fungi</taxon>
        <taxon>Dikarya</taxon>
        <taxon>Basidiomycota</taxon>
        <taxon>Pucciniomycotina</taxon>
        <taxon>Microbotryomycetes</taxon>
        <taxon>Microbotryales</taxon>
        <taxon>Microbotryaceae</taxon>
        <taxon>Microbotryum</taxon>
    </lineage>
</organism>
<dbReference type="GO" id="GO:0035091">
    <property type="term" value="F:phosphatidylinositol binding"/>
    <property type="evidence" value="ECO:0007669"/>
    <property type="project" value="InterPro"/>
</dbReference>
<dbReference type="GO" id="GO:0007034">
    <property type="term" value="P:vacuolar transport"/>
    <property type="evidence" value="ECO:0007669"/>
    <property type="project" value="UniProtKB-ARBA"/>
</dbReference>
<dbReference type="GO" id="GO:0051666">
    <property type="term" value="P:actin cortical patch localization"/>
    <property type="evidence" value="ECO:0007669"/>
    <property type="project" value="TreeGrafter"/>
</dbReference>
<feature type="compositionally biased region" description="Pro residues" evidence="1">
    <location>
        <begin position="26"/>
        <end position="38"/>
    </location>
</feature>
<dbReference type="InterPro" id="IPR045007">
    <property type="entry name" value="LSB5"/>
</dbReference>
<feature type="compositionally biased region" description="Gly residues" evidence="1">
    <location>
        <begin position="477"/>
        <end position="487"/>
    </location>
</feature>
<evidence type="ECO:0000256" key="1">
    <source>
        <dbReference type="SAM" id="MobiDB-lite"/>
    </source>
</evidence>
<feature type="compositionally biased region" description="Basic and acidic residues" evidence="1">
    <location>
        <begin position="439"/>
        <end position="451"/>
    </location>
</feature>
<dbReference type="GO" id="GO:0030479">
    <property type="term" value="C:actin cortical patch"/>
    <property type="evidence" value="ECO:0007669"/>
    <property type="project" value="TreeGrafter"/>
</dbReference>
<dbReference type="PROSITE" id="PS50179">
    <property type="entry name" value="VHS"/>
    <property type="match status" value="1"/>
</dbReference>
<feature type="compositionally biased region" description="Polar residues" evidence="1">
    <location>
        <begin position="568"/>
        <end position="579"/>
    </location>
</feature>
<dbReference type="EMBL" id="GL541714">
    <property type="protein sequence ID" value="KDE04177.1"/>
    <property type="molecule type" value="Genomic_DNA"/>
</dbReference>
<dbReference type="EnsemblFungi" id="MVLG_05401T0">
    <property type="protein sequence ID" value="MVLG_05401T0"/>
    <property type="gene ID" value="MVLG_05401"/>
</dbReference>
<dbReference type="GO" id="GO:0007015">
    <property type="term" value="P:actin filament organization"/>
    <property type="evidence" value="ECO:0007669"/>
    <property type="project" value="InterPro"/>
</dbReference>
<dbReference type="InterPro" id="IPR008942">
    <property type="entry name" value="ENTH_VHS"/>
</dbReference>
<dbReference type="Pfam" id="PF00790">
    <property type="entry name" value="VHS"/>
    <property type="match status" value="1"/>
</dbReference>
<dbReference type="EMBL" id="AEIJ01000566">
    <property type="status" value="NOT_ANNOTATED_CDS"/>
    <property type="molecule type" value="Genomic_DNA"/>
</dbReference>
<reference evidence="3" key="2">
    <citation type="submission" date="2010-11" db="EMBL/GenBank/DDBJ databases">
        <authorList>
            <consortium name="The Broad Institute Genome Sequencing Platform"/>
            <person name="Earl A."/>
            <person name="Ward D."/>
            <person name="Feldgarden M."/>
            <person name="Gevers D."/>
            <person name="Butler R."/>
            <person name="Young S.K."/>
            <person name="Zeng Q."/>
            <person name="Gargeya S."/>
            <person name="Fitzgerald M."/>
            <person name="Haas B."/>
            <person name="Abouelleil A."/>
            <person name="Alvarado L."/>
            <person name="Arachchi H.M."/>
            <person name="Berlin A."/>
            <person name="Brown A."/>
            <person name="Chapman S.B."/>
            <person name="Chen Z."/>
            <person name="Dunbar C."/>
            <person name="Freedman E."/>
            <person name="Gearin G."/>
            <person name="Gellesch M."/>
            <person name="Goldberg J."/>
            <person name="Griggs A."/>
            <person name="Gujja S."/>
            <person name="Heilman E."/>
            <person name="Heiman D."/>
            <person name="Howarth C."/>
            <person name="Larson L."/>
            <person name="Lui A."/>
            <person name="MacDonald P.J.P."/>
            <person name="Mehta T."/>
            <person name="Montmayeur A."/>
            <person name="Murphy C."/>
            <person name="Neiman D."/>
            <person name="Pearson M."/>
            <person name="Priest M."/>
            <person name="Roberts A."/>
            <person name="Saif S."/>
            <person name="Shea T."/>
            <person name="Shenoy N."/>
            <person name="Sisk P."/>
            <person name="Stolte C."/>
            <person name="Sykes S."/>
            <person name="White J."/>
            <person name="Yandava C."/>
            <person name="Wortman J."/>
            <person name="Nusbaum C."/>
            <person name="Birren B."/>
        </authorList>
    </citation>
    <scope>NUCLEOTIDE SEQUENCE</scope>
    <source>
        <strain evidence="3">P1A1 Lamole</strain>
    </source>
</reference>
<dbReference type="GO" id="GO:0006897">
    <property type="term" value="P:endocytosis"/>
    <property type="evidence" value="ECO:0007669"/>
    <property type="project" value="InterPro"/>
</dbReference>
<dbReference type="SMART" id="SM00288">
    <property type="entry name" value="VHS"/>
    <property type="match status" value="1"/>
</dbReference>
<evidence type="ECO:0000313" key="4">
    <source>
        <dbReference type="EnsemblFungi" id="MVLG_05401T0"/>
    </source>
</evidence>
<dbReference type="InParanoid" id="U5HE53"/>
<dbReference type="InterPro" id="IPR002014">
    <property type="entry name" value="VHS_dom"/>
</dbReference>
<dbReference type="Proteomes" id="UP000017200">
    <property type="component" value="Unassembled WGS sequence"/>
</dbReference>
<evidence type="ECO:0000313" key="5">
    <source>
        <dbReference type="Proteomes" id="UP000017200"/>
    </source>
</evidence>